<reference evidence="1 2" key="1">
    <citation type="submission" date="2021-06" db="EMBL/GenBank/DDBJ databases">
        <authorList>
            <person name="Palmer J.M."/>
        </authorList>
    </citation>
    <scope>NUCLEOTIDE SEQUENCE [LARGE SCALE GENOMIC DNA]</scope>
    <source>
        <strain evidence="2">if_2019</strain>
        <tissue evidence="1">Muscle</tissue>
    </source>
</reference>
<name>A0ABV0SPF5_9TELE</name>
<organism evidence="1 2">
    <name type="scientific">Ilyodon furcidens</name>
    <name type="common">goldbreast splitfin</name>
    <dbReference type="NCBI Taxonomy" id="33524"/>
    <lineage>
        <taxon>Eukaryota</taxon>
        <taxon>Metazoa</taxon>
        <taxon>Chordata</taxon>
        <taxon>Craniata</taxon>
        <taxon>Vertebrata</taxon>
        <taxon>Euteleostomi</taxon>
        <taxon>Actinopterygii</taxon>
        <taxon>Neopterygii</taxon>
        <taxon>Teleostei</taxon>
        <taxon>Neoteleostei</taxon>
        <taxon>Acanthomorphata</taxon>
        <taxon>Ovalentaria</taxon>
        <taxon>Atherinomorphae</taxon>
        <taxon>Cyprinodontiformes</taxon>
        <taxon>Goodeidae</taxon>
        <taxon>Ilyodon</taxon>
    </lineage>
</organism>
<keyword evidence="2" id="KW-1185">Reference proteome</keyword>
<gene>
    <name evidence="1" type="ORF">ILYODFUR_026524</name>
</gene>
<sequence>FVNLKLFGCFLDSVVEVLEKHGLQKPVSYVKNSQSRKEEAHQLMVKLCRHTGRKNPPVSETVWRGLLQDLLDMQQNVYSCLKPETCHQVFVESLLCSSRVENIRLAGQLMHCSKVSQDVPVSLSFRGKGYAVKLAYESSVELVLAAAREYFNSSTSLTDPCMELARACLQLITDCPPAIQEELDLISALSQLEDFSVCILPLQGDTQCAFPFNILSKMLSPTSRPQQ</sequence>
<proteinExistence type="predicted"/>
<dbReference type="PANTHER" id="PTHR15922">
    <property type="entry name" value="NEUROBLASTOMA-AMPLIFIED SEQUENCE"/>
    <property type="match status" value="1"/>
</dbReference>
<accession>A0ABV0SPF5</accession>
<evidence type="ECO:0000313" key="1">
    <source>
        <dbReference type="EMBL" id="MEQ2222444.1"/>
    </source>
</evidence>
<dbReference type="EMBL" id="JAHRIQ010003367">
    <property type="protein sequence ID" value="MEQ2222444.1"/>
    <property type="molecule type" value="Genomic_DNA"/>
</dbReference>
<evidence type="ECO:0000313" key="2">
    <source>
        <dbReference type="Proteomes" id="UP001482620"/>
    </source>
</evidence>
<dbReference type="PANTHER" id="PTHR15922:SF2">
    <property type="entry name" value="NBAS SUBUNIT OF NRZ TETHERING COMPLEX"/>
    <property type="match status" value="1"/>
</dbReference>
<feature type="non-terminal residue" evidence="1">
    <location>
        <position position="1"/>
    </location>
</feature>
<protein>
    <submittedName>
        <fullName evidence="1">Uncharacterized protein</fullName>
    </submittedName>
</protein>
<dbReference type="Proteomes" id="UP001482620">
    <property type="component" value="Unassembled WGS sequence"/>
</dbReference>
<comment type="caution">
    <text evidence="1">The sequence shown here is derived from an EMBL/GenBank/DDBJ whole genome shotgun (WGS) entry which is preliminary data.</text>
</comment>